<gene>
    <name evidence="3" type="ORF">CC78DRAFT_583333</name>
</gene>
<feature type="domain" description="N-acetyltransferase" evidence="2">
    <location>
        <begin position="470"/>
        <end position="520"/>
    </location>
</feature>
<sequence length="617" mass="69612">MADKTGREYIPPHLRKNGTAQQNDQSTPPAHTSPEYIPPHLRNKNGTMQQNDQSTPRVRAPPQVRFVTLQSGQQSSQQNDQSQGMNSGSSKPNKSKTVNHRPTSPPSPPSSPTAEQAAANAPPKEKHIVWGEWNDSPLDGSKEETTGPRGKGLMQSMWNSNNGPRWPKSLGPRPKKLPWPKNRDMRPQPTDSNSDGGVTFKSESNGDPDYDIKKLVDWNGDWLPAPVEWQGRKCFTDRHFGDHIEAWIHQCDKNGNEQINTGFAEFLANKNSDLAPTSWIPAQIEGNAPQQFWNTFSSCAPEPLNESDLGELPWWETYINEDIWLLPTLEVPDAQLDLSNEENHHPGVAVSSGEAVRRKAAAAAARARKLQAKRNKPTPVAYPPDYEEPSNRSLKPTENIYLRPVRPSDISQVAQIYNYYVDHTIKANEFESRTASQIAGRINDITSRGLPWIVAILRGRRAHTGEHNYVTEEVVGFIDLDDYCDQGSMYRFTFEMELYIHPFHQRRGVGKCLIDKLLDLVDTGYKFRGGYPYINTGEYLKNGPSRVVKMINCSLPHEAGETDELMGFTSLLKEFNFRRSGHLKQMGYKYGKIVDVSVFQYETKELIEANNQPDIPL</sequence>
<evidence type="ECO:0000259" key="2">
    <source>
        <dbReference type="Pfam" id="PF00583"/>
    </source>
</evidence>
<evidence type="ECO:0000313" key="4">
    <source>
        <dbReference type="Proteomes" id="UP000800093"/>
    </source>
</evidence>
<reference evidence="4" key="1">
    <citation type="journal article" date="2020" name="Stud. Mycol.">
        <title>101 Dothideomycetes genomes: A test case for predicting lifestyles and emergence of pathogens.</title>
        <authorList>
            <person name="Haridas S."/>
            <person name="Albert R."/>
            <person name="Binder M."/>
            <person name="Bloem J."/>
            <person name="LaButti K."/>
            <person name="Salamov A."/>
            <person name="Andreopoulos B."/>
            <person name="Baker S."/>
            <person name="Barry K."/>
            <person name="Bills G."/>
            <person name="Bluhm B."/>
            <person name="Cannon C."/>
            <person name="Castanera R."/>
            <person name="Culley D."/>
            <person name="Daum C."/>
            <person name="Ezra D."/>
            <person name="Gonzalez J."/>
            <person name="Henrissat B."/>
            <person name="Kuo A."/>
            <person name="Liang C."/>
            <person name="Lipzen A."/>
            <person name="Lutzoni F."/>
            <person name="Magnuson J."/>
            <person name="Mondo S."/>
            <person name="Nolan M."/>
            <person name="Ohm R."/>
            <person name="Pangilinan J."/>
            <person name="Park H.-J."/>
            <person name="Ramirez L."/>
            <person name="Alfaro M."/>
            <person name="Sun H."/>
            <person name="Tritt A."/>
            <person name="Yoshinaga Y."/>
            <person name="Zwiers L.-H."/>
            <person name="Turgeon B."/>
            <person name="Goodwin S."/>
            <person name="Spatafora J."/>
            <person name="Crous P."/>
            <person name="Grigoriev I."/>
        </authorList>
    </citation>
    <scope>NUCLEOTIDE SEQUENCE [LARGE SCALE GENOMIC DNA]</scope>
    <source>
        <strain evidence="4">CBS 304.66</strain>
    </source>
</reference>
<evidence type="ECO:0000256" key="1">
    <source>
        <dbReference type="SAM" id="MobiDB-lite"/>
    </source>
</evidence>
<dbReference type="EMBL" id="ML986650">
    <property type="protein sequence ID" value="KAF2261814.1"/>
    <property type="molecule type" value="Genomic_DNA"/>
</dbReference>
<feature type="compositionally biased region" description="Polar residues" evidence="1">
    <location>
        <begin position="44"/>
        <end position="56"/>
    </location>
</feature>
<dbReference type="Proteomes" id="UP000800093">
    <property type="component" value="Unassembled WGS sequence"/>
</dbReference>
<organism evidence="3 4">
    <name type="scientific">Lojkania enalia</name>
    <dbReference type="NCBI Taxonomy" id="147567"/>
    <lineage>
        <taxon>Eukaryota</taxon>
        <taxon>Fungi</taxon>
        <taxon>Dikarya</taxon>
        <taxon>Ascomycota</taxon>
        <taxon>Pezizomycotina</taxon>
        <taxon>Dothideomycetes</taxon>
        <taxon>Pleosporomycetidae</taxon>
        <taxon>Pleosporales</taxon>
        <taxon>Pleosporales incertae sedis</taxon>
        <taxon>Lojkania</taxon>
    </lineage>
</organism>
<dbReference type="AlphaFoldDB" id="A0A9P4K993"/>
<accession>A0A9P4K993</accession>
<keyword evidence="4" id="KW-1185">Reference proteome</keyword>
<dbReference type="GO" id="GO:0016747">
    <property type="term" value="F:acyltransferase activity, transferring groups other than amino-acyl groups"/>
    <property type="evidence" value="ECO:0007669"/>
    <property type="project" value="InterPro"/>
</dbReference>
<feature type="compositionally biased region" description="Polar residues" evidence="1">
    <location>
        <begin position="189"/>
        <end position="205"/>
    </location>
</feature>
<dbReference type="OrthoDB" id="2129362at2759"/>
<proteinExistence type="predicted"/>
<comment type="caution">
    <text evidence="3">The sequence shown here is derived from an EMBL/GenBank/DDBJ whole genome shotgun (WGS) entry which is preliminary data.</text>
</comment>
<dbReference type="Pfam" id="PF00583">
    <property type="entry name" value="Acetyltransf_1"/>
    <property type="match status" value="1"/>
</dbReference>
<dbReference type="Gene3D" id="3.40.630.30">
    <property type="match status" value="1"/>
</dbReference>
<dbReference type="InterPro" id="IPR000182">
    <property type="entry name" value="GNAT_dom"/>
</dbReference>
<dbReference type="CDD" id="cd04301">
    <property type="entry name" value="NAT_SF"/>
    <property type="match status" value="1"/>
</dbReference>
<feature type="region of interest" description="Disordered" evidence="1">
    <location>
        <begin position="369"/>
        <end position="393"/>
    </location>
</feature>
<feature type="compositionally biased region" description="Low complexity" evidence="1">
    <location>
        <begin position="70"/>
        <end position="90"/>
    </location>
</feature>
<protein>
    <recommendedName>
        <fullName evidence="2">N-acetyltransferase domain-containing protein</fullName>
    </recommendedName>
</protein>
<evidence type="ECO:0000313" key="3">
    <source>
        <dbReference type="EMBL" id="KAF2261814.1"/>
    </source>
</evidence>
<name>A0A9P4K993_9PLEO</name>
<feature type="region of interest" description="Disordered" evidence="1">
    <location>
        <begin position="1"/>
        <end position="206"/>
    </location>
</feature>
<feature type="compositionally biased region" description="Polar residues" evidence="1">
    <location>
        <begin position="18"/>
        <end position="30"/>
    </location>
</feature>
<dbReference type="InterPro" id="IPR016181">
    <property type="entry name" value="Acyl_CoA_acyltransferase"/>
</dbReference>
<dbReference type="SUPFAM" id="SSF55729">
    <property type="entry name" value="Acyl-CoA N-acyltransferases (Nat)"/>
    <property type="match status" value="1"/>
</dbReference>